<accession>A0ABS9BMT2</accession>
<protein>
    <submittedName>
        <fullName evidence="2">Formimidoylglutamase</fullName>
    </submittedName>
</protein>
<evidence type="ECO:0000256" key="1">
    <source>
        <dbReference type="PROSITE-ProRule" id="PRU00742"/>
    </source>
</evidence>
<dbReference type="Pfam" id="PF00491">
    <property type="entry name" value="Arginase"/>
    <property type="match status" value="1"/>
</dbReference>
<gene>
    <name evidence="2" type="ORF">L0U88_20330</name>
</gene>
<dbReference type="SUPFAM" id="SSF52768">
    <property type="entry name" value="Arginase/deacetylase"/>
    <property type="match status" value="1"/>
</dbReference>
<dbReference type="EMBL" id="JAKEVY010000008">
    <property type="protein sequence ID" value="MCF1717001.1"/>
    <property type="molecule type" value="Genomic_DNA"/>
</dbReference>
<organism evidence="2 3">
    <name type="scientific">Flavihumibacter fluminis</name>
    <dbReference type="NCBI Taxonomy" id="2909236"/>
    <lineage>
        <taxon>Bacteria</taxon>
        <taxon>Pseudomonadati</taxon>
        <taxon>Bacteroidota</taxon>
        <taxon>Chitinophagia</taxon>
        <taxon>Chitinophagales</taxon>
        <taxon>Chitinophagaceae</taxon>
        <taxon>Flavihumibacter</taxon>
    </lineage>
</organism>
<comment type="caution">
    <text evidence="2">The sequence shown here is derived from an EMBL/GenBank/DDBJ whole genome shotgun (WGS) entry which is preliminary data.</text>
</comment>
<evidence type="ECO:0000313" key="2">
    <source>
        <dbReference type="EMBL" id="MCF1717001.1"/>
    </source>
</evidence>
<sequence length="379" mass="43148">MSEMQHLTDFVLPVSLAAISEDQGFRAGQMGKQILVYEEDAFPELDAVDLVLVGCGEQRGLGMGRPFCKGTDQIRKMFYRSFYWHTEIRIADIGNIKPGASLSDTYAALNLVIRELTDAGKRVLILGGSHDLTLAQYHAYASRQQLIEAVCIDAKIDLDMEALPQADHFLMEMLTGEPNFMKHYSHLAFQSYYVHPYMLENMDKLRFDCFRVGTVKEQIDEMEPVIRNCRMVSFDLSAMAHAYAPGSAISPNGLNGEEACVLARYAGMSPVVNSFGIYGYQLAKDPEELTAQQISQMIWYYIDGINKGKTEAALKERDSFYEYNTAFAEVETLFLQSKRTGRWWMQLPDNRFIACSYKDYLIASNNDIPERWLRAQERN</sequence>
<dbReference type="Proteomes" id="UP001200145">
    <property type="component" value="Unassembled WGS sequence"/>
</dbReference>
<keyword evidence="3" id="KW-1185">Reference proteome</keyword>
<dbReference type="InterPro" id="IPR006035">
    <property type="entry name" value="Ureohydrolase"/>
</dbReference>
<dbReference type="Gene3D" id="3.40.800.10">
    <property type="entry name" value="Ureohydrolase domain"/>
    <property type="match status" value="1"/>
</dbReference>
<reference evidence="2 3" key="1">
    <citation type="submission" date="2022-01" db="EMBL/GenBank/DDBJ databases">
        <title>Flavihumibacter sp. nov., isolated from sediment of a river.</title>
        <authorList>
            <person name="Liu H."/>
        </authorList>
    </citation>
    <scope>NUCLEOTIDE SEQUENCE [LARGE SCALE GENOMIC DNA]</scope>
    <source>
        <strain evidence="2 3">RY-1</strain>
    </source>
</reference>
<name>A0ABS9BMT2_9BACT</name>
<evidence type="ECO:0000313" key="3">
    <source>
        <dbReference type="Proteomes" id="UP001200145"/>
    </source>
</evidence>
<dbReference type="RefSeq" id="WP_234868658.1">
    <property type="nucleotide sequence ID" value="NZ_JAKEVY010000008.1"/>
</dbReference>
<dbReference type="CDD" id="cd09988">
    <property type="entry name" value="Formimidoylglutamase"/>
    <property type="match status" value="1"/>
</dbReference>
<dbReference type="PROSITE" id="PS51409">
    <property type="entry name" value="ARGINASE_2"/>
    <property type="match status" value="1"/>
</dbReference>
<proteinExistence type="inferred from homology"/>
<dbReference type="InterPro" id="IPR023696">
    <property type="entry name" value="Ureohydrolase_dom_sf"/>
</dbReference>
<comment type="similarity">
    <text evidence="1">Belongs to the arginase family.</text>
</comment>